<dbReference type="Pfam" id="PF13676">
    <property type="entry name" value="TIR_2"/>
    <property type="match status" value="1"/>
</dbReference>
<dbReference type="InterPro" id="IPR001680">
    <property type="entry name" value="WD40_rpt"/>
</dbReference>
<dbReference type="PROSITE" id="PS50294">
    <property type="entry name" value="WD_REPEATS_REGION"/>
    <property type="match status" value="7"/>
</dbReference>
<evidence type="ECO:0000256" key="3">
    <source>
        <dbReference type="PROSITE-ProRule" id="PRU00221"/>
    </source>
</evidence>
<comment type="caution">
    <text evidence="5">The sequence shown here is derived from an EMBL/GenBank/DDBJ whole genome shotgun (WGS) entry which is preliminary data.</text>
</comment>
<feature type="repeat" description="WD" evidence="3">
    <location>
        <begin position="1237"/>
        <end position="1278"/>
    </location>
</feature>
<dbReference type="Gene3D" id="2.130.10.10">
    <property type="entry name" value="YVTN repeat-like/Quinoprotein amine dehydrogenase"/>
    <property type="match status" value="5"/>
</dbReference>
<keyword evidence="2" id="KW-0677">Repeat</keyword>
<feature type="repeat" description="WD" evidence="3">
    <location>
        <begin position="1321"/>
        <end position="1362"/>
    </location>
</feature>
<dbReference type="PROSITE" id="PS50082">
    <property type="entry name" value="WD_REPEATS_2"/>
    <property type="match status" value="12"/>
</dbReference>
<protein>
    <submittedName>
        <fullName evidence="5">Toll/interleukin-1 receptor domain-containing protein</fullName>
    </submittedName>
</protein>
<feature type="repeat" description="WD" evidence="3">
    <location>
        <begin position="726"/>
        <end position="767"/>
    </location>
</feature>
<evidence type="ECO:0000256" key="1">
    <source>
        <dbReference type="ARBA" id="ARBA00022574"/>
    </source>
</evidence>
<feature type="repeat" description="WD" evidence="3">
    <location>
        <begin position="1195"/>
        <end position="1236"/>
    </location>
</feature>
<feature type="repeat" description="WD" evidence="3">
    <location>
        <begin position="1279"/>
        <end position="1320"/>
    </location>
</feature>
<dbReference type="RefSeq" id="WP_382166387.1">
    <property type="nucleotide sequence ID" value="NZ_JBHTBR010000002.1"/>
</dbReference>
<dbReference type="SMART" id="SM00320">
    <property type="entry name" value="WD40"/>
    <property type="match status" value="15"/>
</dbReference>
<dbReference type="CDD" id="cd00200">
    <property type="entry name" value="WD40"/>
    <property type="match status" value="2"/>
</dbReference>
<dbReference type="SUPFAM" id="SSF50978">
    <property type="entry name" value="WD40 repeat-like"/>
    <property type="match status" value="3"/>
</dbReference>
<feature type="repeat" description="WD" evidence="3">
    <location>
        <begin position="1030"/>
        <end position="1071"/>
    </location>
</feature>
<dbReference type="InterPro" id="IPR049052">
    <property type="entry name" value="nSTAND1"/>
</dbReference>
<dbReference type="Pfam" id="PF20703">
    <property type="entry name" value="nSTAND1"/>
    <property type="match status" value="1"/>
</dbReference>
<organism evidence="5 6">
    <name type="scientific">Hirschia litorea</name>
    <dbReference type="NCBI Taxonomy" id="1199156"/>
    <lineage>
        <taxon>Bacteria</taxon>
        <taxon>Pseudomonadati</taxon>
        <taxon>Pseudomonadota</taxon>
        <taxon>Alphaproteobacteria</taxon>
        <taxon>Hyphomonadales</taxon>
        <taxon>Hyphomonadaceae</taxon>
        <taxon>Hirschia</taxon>
    </lineage>
</organism>
<feature type="repeat" description="WD" evidence="3">
    <location>
        <begin position="1068"/>
        <end position="1109"/>
    </location>
</feature>
<keyword evidence="1 3" id="KW-0853">WD repeat</keyword>
<dbReference type="InterPro" id="IPR027417">
    <property type="entry name" value="P-loop_NTPase"/>
</dbReference>
<evidence type="ECO:0000313" key="5">
    <source>
        <dbReference type="EMBL" id="MFC7291194.1"/>
    </source>
</evidence>
<dbReference type="PANTHER" id="PTHR19848:SF8">
    <property type="entry name" value="F-BOX AND WD REPEAT DOMAIN CONTAINING 7"/>
    <property type="match status" value="1"/>
</dbReference>
<gene>
    <name evidence="5" type="ORF">ACFQS8_06165</name>
</gene>
<feature type="repeat" description="WD" evidence="3">
    <location>
        <begin position="1153"/>
        <end position="1194"/>
    </location>
</feature>
<dbReference type="InterPro" id="IPR035897">
    <property type="entry name" value="Toll_tir_struct_dom_sf"/>
</dbReference>
<name>A0ABW2IJA2_9PROT</name>
<dbReference type="Gene3D" id="3.40.50.10140">
    <property type="entry name" value="Toll/interleukin-1 receptor homology (TIR) domain"/>
    <property type="match status" value="1"/>
</dbReference>
<keyword evidence="6" id="KW-1185">Reference proteome</keyword>
<dbReference type="Gene3D" id="3.40.50.300">
    <property type="entry name" value="P-loop containing nucleotide triphosphate hydrolases"/>
    <property type="match status" value="1"/>
</dbReference>
<evidence type="ECO:0000313" key="6">
    <source>
        <dbReference type="Proteomes" id="UP001596492"/>
    </source>
</evidence>
<accession>A0ABW2IJA2</accession>
<feature type="repeat" description="WD" evidence="3">
    <location>
        <begin position="1363"/>
        <end position="1396"/>
    </location>
</feature>
<dbReference type="SUPFAM" id="SSF52540">
    <property type="entry name" value="P-loop containing nucleoside triphosphate hydrolases"/>
    <property type="match status" value="1"/>
</dbReference>
<keyword evidence="5" id="KW-0675">Receptor</keyword>
<dbReference type="EMBL" id="JBHTBR010000002">
    <property type="protein sequence ID" value="MFC7291194.1"/>
    <property type="molecule type" value="Genomic_DNA"/>
</dbReference>
<feature type="repeat" description="WD" evidence="3">
    <location>
        <begin position="905"/>
        <end position="946"/>
    </location>
</feature>
<dbReference type="PROSITE" id="PS00678">
    <property type="entry name" value="WD_REPEATS_1"/>
    <property type="match status" value="1"/>
</dbReference>
<dbReference type="PANTHER" id="PTHR19848">
    <property type="entry name" value="WD40 REPEAT PROTEIN"/>
    <property type="match status" value="1"/>
</dbReference>
<reference evidence="6" key="1">
    <citation type="journal article" date="2019" name="Int. J. Syst. Evol. Microbiol.">
        <title>The Global Catalogue of Microorganisms (GCM) 10K type strain sequencing project: providing services to taxonomists for standard genome sequencing and annotation.</title>
        <authorList>
            <consortium name="The Broad Institute Genomics Platform"/>
            <consortium name="The Broad Institute Genome Sequencing Center for Infectious Disease"/>
            <person name="Wu L."/>
            <person name="Ma J."/>
        </authorList>
    </citation>
    <scope>NUCLEOTIDE SEQUENCE [LARGE SCALE GENOMIC DNA]</scope>
    <source>
        <strain evidence="6">CCUG 51308</strain>
    </source>
</reference>
<dbReference type="InterPro" id="IPR036322">
    <property type="entry name" value="WD40_repeat_dom_sf"/>
</dbReference>
<dbReference type="PROSITE" id="PS50104">
    <property type="entry name" value="TIR"/>
    <property type="match status" value="1"/>
</dbReference>
<feature type="repeat" description="WD" evidence="3">
    <location>
        <begin position="1110"/>
        <end position="1151"/>
    </location>
</feature>
<proteinExistence type="predicted"/>
<dbReference type="InterPro" id="IPR019775">
    <property type="entry name" value="WD40_repeat_CS"/>
</dbReference>
<sequence length="1480" mass="166259">MSEIFISHSNEDNSEAKALRHWLIESGGWAPSQIFIDLSEFVSGDRWRERLNFVGHNCQAVVVCLSDNWIGSPECLREFNHAESSGKPIFPVIIKPLATSIPDFVASIQFADISTLNARESGLENLRLGLTRAQISPKHFMWPPENEPDRKPYRGLRSLEQQDAAIYFGRDSHIIAGLDKLRQMRGGLPRRILTIAAASGAGKSSFLKAGLLSRLQRDTENFITLPIFRPRQDAMSGETGVLKAISVNIEEAGSNQIIERSIKSLNDIAAQRVRHLERLAKAAGETQTLRAPTIVLPIDQAEELFSVDNHSGKDAINLLTHCLTRVTNLVVIATIRSDSLSLLQKHEHLARQLELFNLPPLPPQAFKEVIEGPAGLSKKPLKIEPALTEKLIKDLDTADALPLLAFTLERLTEEYVDNNLLELIKYNEGLGGLDGAINIAVEAVFKRAEADPDLPSSRSELDRLARQIFIPWLVQLDEANSSPMRRVSFLSSLPIHLHKLVAHFVDERLLVQSIVKAESCIEVSHEAVLRHWHGLSAWIGEERFQLEHLHQVQQAAKLWRKQQTQEIEHKSDLLVHSGERLTQALDLLKRADLKSLIGPVGEVYLNACHTHQETIKHKEEEQIRKAEEKEKQRIFWQRFTLATISIAFLGLLWGGWQTIRKIRNDARIESLITASVAGQYEDEGDYLRASKLVILGAQDTLLSPASKEAFSRFRSNAQKFSNHTLSIKHEGHVYGAVLSKDGTRILTWNRDNTARLWDAQSGHQIGSPLKHVDYVNNSLFSGGVQIIGASFIEDETRILTWSNDSIARVWDTQTKQQIGPTLQYEENVNDALFSEDGTRILTWKNDSTAGIYDVQTGQHIGPALQYENEIKGAVFNKGKTRVLTWGDDDAARIWDVYTGQQIGPVLKHEDWVSGATFSKDGTRILTWSGDNTTRLWDTQTGQQIGPTMEHTSKVEGAILNKDGTYIFTITINATLRFDAQTGREVWPALIHNDNINGASLNADETRILTWGDDDTARIWDAQTGKQIGPTLKHEDWVSSATFSKDGTRILTLSGGDTVRIWNVQNERVLKHEDWIKGVSFNEDETRILTWGDDDTARIWDTHTGLQVGTSLKHEDGINGAVFYKGETRVLTLSGNNTVRTWDVQSGQQIGSFTLKHVGETDDVVFSQNRTRVITWSWDNTARIWDVYTGQQIGTVLKHEDGINGAVLSKDGTRILTWSWDNTARIWGVYTGQQIGPALKHEDHINGASFNEDETLILTWGDDHAARIWDTHTGLQVGTSLKHEDGINGAVFNKGETRVLTWGNDHAARIWDIRTGLQVGASLKHEDEINGAVFNRDGTSILTWSNDNSARIWDTQTGLQVGSALQHGNWVSGAVFSKDETHILTWSWDNTVRIWDITWTGLIKPQKDDFDRFCNSHLIASLEQDKNGKETPYIRLIDQNMIDKASILRGRLGEDVCDIKAPPFYESPLRPIFDWIFQDGD</sequence>
<evidence type="ECO:0000259" key="4">
    <source>
        <dbReference type="PROSITE" id="PS50104"/>
    </source>
</evidence>
<dbReference type="InterPro" id="IPR015943">
    <property type="entry name" value="WD40/YVTN_repeat-like_dom_sf"/>
</dbReference>
<dbReference type="InterPro" id="IPR000157">
    <property type="entry name" value="TIR_dom"/>
</dbReference>
<dbReference type="Proteomes" id="UP001596492">
    <property type="component" value="Unassembled WGS sequence"/>
</dbReference>
<feature type="domain" description="TIR" evidence="4">
    <location>
        <begin position="1"/>
        <end position="160"/>
    </location>
</feature>
<dbReference type="SUPFAM" id="SSF52200">
    <property type="entry name" value="Toll/Interleukin receptor TIR domain"/>
    <property type="match status" value="1"/>
</dbReference>
<feature type="repeat" description="WD" evidence="3">
    <location>
        <begin position="988"/>
        <end position="1029"/>
    </location>
</feature>
<dbReference type="Pfam" id="PF00400">
    <property type="entry name" value="WD40"/>
    <property type="match status" value="6"/>
</dbReference>
<evidence type="ECO:0000256" key="2">
    <source>
        <dbReference type="ARBA" id="ARBA00022737"/>
    </source>
</evidence>